<dbReference type="eggNOG" id="COG0400">
    <property type="taxonomic scope" value="Bacteria"/>
</dbReference>
<evidence type="ECO:0000259" key="1">
    <source>
        <dbReference type="Pfam" id="PF02230"/>
    </source>
</evidence>
<feature type="domain" description="Phospholipase/carboxylesterase/thioesterase" evidence="1">
    <location>
        <begin position="31"/>
        <end position="206"/>
    </location>
</feature>
<reference evidence="2 3" key="1">
    <citation type="journal article" date="2012" name="Stand. Genomic Sci.">
        <title>Genome sequence of the orange-pigmented seawater bacterium Owenweeksia hongkongensis type strain (UST20020801(T)).</title>
        <authorList>
            <person name="Riedel T."/>
            <person name="Held B."/>
            <person name="Nolan M."/>
            <person name="Lucas S."/>
            <person name="Lapidus A."/>
            <person name="Tice H."/>
            <person name="Del Rio T.G."/>
            <person name="Cheng J.F."/>
            <person name="Han C."/>
            <person name="Tapia R."/>
            <person name="Goodwin L.A."/>
            <person name="Pitluck S."/>
            <person name="Liolios K."/>
            <person name="Mavromatis K."/>
            <person name="Pagani I."/>
            <person name="Ivanova N."/>
            <person name="Mikhailova N."/>
            <person name="Pati A."/>
            <person name="Chen A."/>
            <person name="Palaniappan K."/>
            <person name="Rohde M."/>
            <person name="Tindall B.J."/>
            <person name="Detter J.C."/>
            <person name="Goker M."/>
            <person name="Woyke T."/>
            <person name="Bristow J."/>
            <person name="Eisen J.A."/>
            <person name="Markowitz V."/>
            <person name="Hugenholtz P."/>
            <person name="Klenk H.P."/>
            <person name="Kyrpides N.C."/>
        </authorList>
    </citation>
    <scope>NUCLEOTIDE SEQUENCE</scope>
    <source>
        <strain evidence="3">DSM 17368 / JCM 12287 / NRRL B-23963</strain>
    </source>
</reference>
<evidence type="ECO:0000313" key="2">
    <source>
        <dbReference type="EMBL" id="AEV33360.1"/>
    </source>
</evidence>
<name>G8R6Z5_OWEHD</name>
<dbReference type="KEGG" id="oho:Oweho_2389"/>
<dbReference type="Proteomes" id="UP000005631">
    <property type="component" value="Chromosome"/>
</dbReference>
<accession>G8R6Z5</accession>
<organism evidence="2 3">
    <name type="scientific">Owenweeksia hongkongensis (strain DSM 17368 / CIP 108786 / JCM 12287 / NRRL B-23963 / UST20020801)</name>
    <dbReference type="NCBI Taxonomy" id="926562"/>
    <lineage>
        <taxon>Bacteria</taxon>
        <taxon>Pseudomonadati</taxon>
        <taxon>Bacteroidota</taxon>
        <taxon>Flavobacteriia</taxon>
        <taxon>Flavobacteriales</taxon>
        <taxon>Owenweeksiaceae</taxon>
        <taxon>Owenweeksia</taxon>
    </lineage>
</organism>
<dbReference type="InterPro" id="IPR029058">
    <property type="entry name" value="AB_hydrolase_fold"/>
</dbReference>
<dbReference type="EMBL" id="CP003156">
    <property type="protein sequence ID" value="AEV33360.1"/>
    <property type="molecule type" value="Genomic_DNA"/>
</dbReference>
<dbReference type="OrthoDB" id="595091at2"/>
<protein>
    <submittedName>
        <fullName evidence="2">Putative esterase</fullName>
    </submittedName>
</protein>
<dbReference type="Gene3D" id="3.40.50.1820">
    <property type="entry name" value="alpha/beta hydrolase"/>
    <property type="match status" value="1"/>
</dbReference>
<dbReference type="HOGENOM" id="CLU_110251_0_0_10"/>
<dbReference type="STRING" id="926562.Oweho_2389"/>
<dbReference type="GO" id="GO:0016787">
    <property type="term" value="F:hydrolase activity"/>
    <property type="evidence" value="ECO:0007669"/>
    <property type="project" value="InterPro"/>
</dbReference>
<proteinExistence type="predicted"/>
<dbReference type="RefSeq" id="WP_014202709.1">
    <property type="nucleotide sequence ID" value="NC_016599.1"/>
</dbReference>
<dbReference type="Pfam" id="PF02230">
    <property type="entry name" value="Abhydrolase_2"/>
    <property type="match status" value="1"/>
</dbReference>
<dbReference type="SUPFAM" id="SSF53474">
    <property type="entry name" value="alpha/beta-Hydrolases"/>
    <property type="match status" value="1"/>
</dbReference>
<gene>
    <name evidence="2" type="ordered locus">Oweho_2389</name>
</gene>
<dbReference type="AlphaFoldDB" id="G8R6Z5"/>
<evidence type="ECO:0000313" key="3">
    <source>
        <dbReference type="Proteomes" id="UP000005631"/>
    </source>
</evidence>
<keyword evidence="3" id="KW-1185">Reference proteome</keyword>
<sequence>MLQEPHYITIQKTARYYLSGPLSHNYKHICFVLHGYGQLVPYFIRHFEELEMKDVLFIAPEGLHRFYLNGSKGRVGTSWMTKEDRLNDIADYCKYLDQLYEHFGEQIASAKSVGLFAFSQGVATACRWLTASEHKFDYLVNYAGAFPPDLDHKSAIAKMRNIPVHMLVGDADEYISLEKFGEHIRQLEAQGFEVEQETFEGEHKLYKPVLEGLFKKLLTP</sequence>
<dbReference type="InterPro" id="IPR003140">
    <property type="entry name" value="PLipase/COase/thioEstase"/>
</dbReference>